<keyword evidence="9" id="KW-0963">Cytoplasm</keyword>
<organism evidence="22">
    <name type="scientific">marine metagenome</name>
    <dbReference type="NCBI Taxonomy" id="408172"/>
    <lineage>
        <taxon>unclassified sequences</taxon>
        <taxon>metagenomes</taxon>
        <taxon>ecological metagenomes</taxon>
    </lineage>
</organism>
<dbReference type="GO" id="GO:0005794">
    <property type="term" value="C:Golgi apparatus"/>
    <property type="evidence" value="ECO:0007669"/>
    <property type="project" value="UniProtKB-SubCell"/>
</dbReference>
<proteinExistence type="inferred from homology"/>
<evidence type="ECO:0000256" key="8">
    <source>
        <dbReference type="ARBA" id="ARBA00017787"/>
    </source>
</evidence>
<evidence type="ECO:0000256" key="13">
    <source>
        <dbReference type="ARBA" id="ARBA00023034"/>
    </source>
</evidence>
<accession>A0A381N9V0</accession>
<evidence type="ECO:0000256" key="10">
    <source>
        <dbReference type="ARBA" id="ARBA00022679"/>
    </source>
</evidence>
<evidence type="ECO:0000256" key="4">
    <source>
        <dbReference type="ARBA" id="ARBA00008297"/>
    </source>
</evidence>
<dbReference type="InterPro" id="IPR004227">
    <property type="entry name" value="Formiminotransferase_cat"/>
</dbReference>
<comment type="pathway">
    <text evidence="3">Amino-acid degradation; L-histidine degradation into L-glutamate; L-glutamate from N-formimidoyl-L-glutamate (transferase route): step 1/1.</text>
</comment>
<evidence type="ECO:0000256" key="18">
    <source>
        <dbReference type="ARBA" id="ARBA00025915"/>
    </source>
</evidence>
<keyword evidence="12" id="KW-0290">Folate-binding</keyword>
<dbReference type="GO" id="GO:0005542">
    <property type="term" value="F:folic acid binding"/>
    <property type="evidence" value="ECO:0007669"/>
    <property type="project" value="UniProtKB-KW"/>
</dbReference>
<dbReference type="NCBIfam" id="TIGR02024">
    <property type="entry name" value="FtcD"/>
    <property type="match status" value="1"/>
</dbReference>
<evidence type="ECO:0000256" key="7">
    <source>
        <dbReference type="ARBA" id="ARBA00012998"/>
    </source>
</evidence>
<dbReference type="InterPro" id="IPR037064">
    <property type="entry name" value="Formiminotransferase_N_sf"/>
</dbReference>
<protein>
    <recommendedName>
        <fullName evidence="8">Formimidoyltransferase-cyclodeaminase</fullName>
        <ecNumber evidence="6">2.1.2.5</ecNumber>
        <ecNumber evidence="7">4.3.1.4</ecNumber>
    </recommendedName>
    <alternativeName>
        <fullName evidence="19">Formiminotransferase-cyclodeaminase</fullName>
    </alternativeName>
</protein>
<dbReference type="InterPro" id="IPR051623">
    <property type="entry name" value="FTCD"/>
</dbReference>
<evidence type="ECO:0000256" key="9">
    <source>
        <dbReference type="ARBA" id="ARBA00022490"/>
    </source>
</evidence>
<evidence type="ECO:0000256" key="2">
    <source>
        <dbReference type="ARBA" id="ARBA00004555"/>
    </source>
</evidence>
<evidence type="ECO:0000256" key="16">
    <source>
        <dbReference type="ARBA" id="ARBA00023268"/>
    </source>
</evidence>
<keyword evidence="14" id="KW-0206">Cytoskeleton</keyword>
<evidence type="ECO:0000256" key="5">
    <source>
        <dbReference type="ARBA" id="ARBA00010825"/>
    </source>
</evidence>
<dbReference type="Gene3D" id="3.30.990.10">
    <property type="entry name" value="Formiminotransferase, N-terminal subdomain"/>
    <property type="match status" value="1"/>
</dbReference>
<keyword evidence="16" id="KW-0511">Multifunctional enzyme</keyword>
<dbReference type="Pfam" id="PF04961">
    <property type="entry name" value="FTCD_C"/>
    <property type="match status" value="1"/>
</dbReference>
<comment type="subcellular location">
    <subcellularLocation>
        <location evidence="1">Cytoplasm</location>
        <location evidence="1">Cytoskeleton</location>
        <location evidence="1">Microtubule organizing center</location>
        <location evidence="1">Centrosome</location>
        <location evidence="1">Centriole</location>
    </subcellularLocation>
    <subcellularLocation>
        <location evidence="2">Golgi apparatus</location>
    </subcellularLocation>
</comment>
<dbReference type="EMBL" id="UINC01000215">
    <property type="protein sequence ID" value="SUZ51277.1"/>
    <property type="molecule type" value="Genomic_DNA"/>
</dbReference>
<dbReference type="InterPro" id="IPR022384">
    <property type="entry name" value="FormiminoTrfase_cat_dom_sf"/>
</dbReference>
<name>A0A381N9V0_9ZZZZ</name>
<dbReference type="GO" id="GO:0005814">
    <property type="term" value="C:centriole"/>
    <property type="evidence" value="ECO:0007669"/>
    <property type="project" value="UniProtKB-SubCell"/>
</dbReference>
<evidence type="ECO:0000256" key="17">
    <source>
        <dbReference type="ARBA" id="ARBA00025506"/>
    </source>
</evidence>
<dbReference type="GO" id="GO:0019556">
    <property type="term" value="P:L-histidine catabolic process to glutamate and formamide"/>
    <property type="evidence" value="ECO:0007669"/>
    <property type="project" value="UniProtKB-UniPathway"/>
</dbReference>
<gene>
    <name evidence="22" type="ORF">METZ01_LOCUS4131</name>
</gene>
<feature type="domain" description="Formiminotransferase N-terminal subdomain" evidence="21">
    <location>
        <begin position="3"/>
        <end position="180"/>
    </location>
</feature>
<evidence type="ECO:0000313" key="22">
    <source>
        <dbReference type="EMBL" id="SUZ51277.1"/>
    </source>
</evidence>
<dbReference type="Gene3D" id="3.30.70.670">
    <property type="entry name" value="Formiminotransferase, C-terminal subdomain"/>
    <property type="match status" value="1"/>
</dbReference>
<evidence type="ECO:0000259" key="21">
    <source>
        <dbReference type="SMART" id="SM01222"/>
    </source>
</evidence>
<dbReference type="PANTHER" id="PTHR12234">
    <property type="entry name" value="FORMIMINOTRANSFERASE-CYCLODEAMINASE"/>
    <property type="match status" value="1"/>
</dbReference>
<dbReference type="GO" id="GO:0019557">
    <property type="term" value="P:L-histidine catabolic process to glutamate and formate"/>
    <property type="evidence" value="ECO:0007669"/>
    <property type="project" value="UniProtKB-UniPathway"/>
</dbReference>
<dbReference type="SUPFAM" id="SSF55116">
    <property type="entry name" value="Formiminotransferase domain of formiminotransferase-cyclodeaminase"/>
    <property type="match status" value="2"/>
</dbReference>
<evidence type="ECO:0000256" key="12">
    <source>
        <dbReference type="ARBA" id="ARBA00022954"/>
    </source>
</evidence>
<comment type="similarity">
    <text evidence="4">In the N-terminal section; belongs to the formiminotransferase family.</text>
</comment>
<dbReference type="GO" id="GO:0030412">
    <property type="term" value="F:formimidoyltetrahydrofolate cyclodeaminase activity"/>
    <property type="evidence" value="ECO:0007669"/>
    <property type="project" value="UniProtKB-EC"/>
</dbReference>
<evidence type="ECO:0000256" key="1">
    <source>
        <dbReference type="ARBA" id="ARBA00004114"/>
    </source>
</evidence>
<comment type="subunit">
    <text evidence="18">Homooctamer, including four polyglutamate binding sites. The subunits are arranged as a tetramer of dimers, and form a planar ring-shaped structure.</text>
</comment>
<dbReference type="GO" id="GO:0030409">
    <property type="term" value="F:glutamate formimidoyltransferase activity"/>
    <property type="evidence" value="ECO:0007669"/>
    <property type="project" value="UniProtKB-EC"/>
</dbReference>
<evidence type="ECO:0000256" key="3">
    <source>
        <dbReference type="ARBA" id="ARBA00005082"/>
    </source>
</evidence>
<dbReference type="InterPro" id="IPR013802">
    <property type="entry name" value="Formiminotransferase_C"/>
</dbReference>
<evidence type="ECO:0000259" key="20">
    <source>
        <dbReference type="SMART" id="SM01221"/>
    </source>
</evidence>
<comment type="similarity">
    <text evidence="5">In the C-terminal section; belongs to the cyclodeaminase/cyclohydrolase family.</text>
</comment>
<keyword evidence="13" id="KW-0333">Golgi apparatus</keyword>
<comment type="function">
    <text evidence="17">Folate-dependent enzyme, that displays both transferase and deaminase activity. Serves to channel one-carbon units from formiminoglutamate to the folate pool.</text>
</comment>
<dbReference type="SUPFAM" id="SSF101262">
    <property type="entry name" value="Methenyltetrahydrofolate cyclohydrolase-like"/>
    <property type="match status" value="1"/>
</dbReference>
<dbReference type="SMART" id="SM01221">
    <property type="entry name" value="FTCD"/>
    <property type="match status" value="1"/>
</dbReference>
<dbReference type="Gene3D" id="1.20.120.680">
    <property type="entry name" value="Formiminotetrahydrofolate cyclodeaminase monomer, up-and-down helical bundle"/>
    <property type="match status" value="1"/>
</dbReference>
<keyword evidence="11" id="KW-0369">Histidine metabolism</keyword>
<feature type="domain" description="Formiminotransferase C-terminal subdomain" evidence="20">
    <location>
        <begin position="181"/>
        <end position="351"/>
    </location>
</feature>
<dbReference type="SMART" id="SM01222">
    <property type="entry name" value="FTCD_N"/>
    <property type="match status" value="1"/>
</dbReference>
<evidence type="ECO:0000256" key="15">
    <source>
        <dbReference type="ARBA" id="ARBA00023239"/>
    </source>
</evidence>
<evidence type="ECO:0000256" key="19">
    <source>
        <dbReference type="ARBA" id="ARBA00030029"/>
    </source>
</evidence>
<keyword evidence="10" id="KW-0808">Transferase</keyword>
<dbReference type="Pfam" id="PF02971">
    <property type="entry name" value="FTCD"/>
    <property type="match status" value="1"/>
</dbReference>
<dbReference type="UniPathway" id="UPA00379">
    <property type="reaction ID" value="UER00555"/>
</dbReference>
<dbReference type="InterPro" id="IPR036178">
    <property type="entry name" value="Formintransfe-cycloase-like_sf"/>
</dbReference>
<dbReference type="InterPro" id="IPR007044">
    <property type="entry name" value="Cyclodeamin/CycHdrlase"/>
</dbReference>
<reference evidence="22" key="1">
    <citation type="submission" date="2018-05" db="EMBL/GenBank/DDBJ databases">
        <authorList>
            <person name="Lanie J.A."/>
            <person name="Ng W.-L."/>
            <person name="Kazmierczak K.M."/>
            <person name="Andrzejewski T.M."/>
            <person name="Davidsen T.M."/>
            <person name="Wayne K.J."/>
            <person name="Tettelin H."/>
            <person name="Glass J.I."/>
            <person name="Rusch D."/>
            <person name="Podicherti R."/>
            <person name="Tsui H.-C.T."/>
            <person name="Winkler M.E."/>
        </authorList>
    </citation>
    <scope>NUCLEOTIDE SEQUENCE</scope>
</reference>
<evidence type="ECO:0000256" key="6">
    <source>
        <dbReference type="ARBA" id="ARBA00012252"/>
    </source>
</evidence>
<dbReference type="InterPro" id="IPR012886">
    <property type="entry name" value="Formiminotransferase_N"/>
</dbReference>
<dbReference type="InterPro" id="IPR037070">
    <property type="entry name" value="Formiminotransferase_C_sf"/>
</dbReference>
<dbReference type="PANTHER" id="PTHR12234:SF0">
    <property type="entry name" value="FORMIMIDOYLTRANSFERASE-CYCLODEAMINASE"/>
    <property type="match status" value="1"/>
</dbReference>
<evidence type="ECO:0000256" key="11">
    <source>
        <dbReference type="ARBA" id="ARBA00022808"/>
    </source>
</evidence>
<dbReference type="AlphaFoldDB" id="A0A381N9V0"/>
<dbReference type="Pfam" id="PF07837">
    <property type="entry name" value="FTCD_N"/>
    <property type="match status" value="1"/>
</dbReference>
<evidence type="ECO:0000256" key="14">
    <source>
        <dbReference type="ARBA" id="ARBA00023212"/>
    </source>
</evidence>
<sequence length="567" mass="62390">MSGLVECVPNFSEGRDQGKVALITDAIKAVKDITLLDVDPGQDTNRTVVTFVGPIEAIEEAAFKGIQKAAEVIDMRQQKGAHPRMGATDVCPFVPISNVTIEDCVELSKRVGNRVGEELGIPVYLYENSAKKKERKSLPNIREGEYEALPKKLQKPEWKPDFGPAKFNAGAGATVIGCREFLIAYNINLNTRDTRLATDIAFELREKGRSKRIPHTVSKNLLDGEIIRNKDGSPMKQSGKFKDVKAIGWYMDIYNRAQISINFNNYKSSTIHDVFDEACALATERGVRVTGSELVGLIPLEALLMAGRYYLKKQNRSTGVSEKMMVETAAQSLGLNDVAPFNPNEKIIDYAVRNKTEKHIDVATEEFLEEVGSNSPAPGGGSVSALAGSLGAGLTSMVAALTHEKKDFFDKKPLMEEIGDEAQKTKDRLLFLVEEDTNAFNKVMAAIRLPQSSPEEKTTKAKAVREANIYAIRVPWEVAKLSYRVMELALQLVNEGNPNSVSDVGVAGEVGMAAIRGACLNILINLPEVQSDDRFVKDMNTKMDALIPKAEKLQKQILKETINRINS</sequence>
<keyword evidence="15" id="KW-0456">Lyase</keyword>
<dbReference type="EC" id="2.1.2.5" evidence="6"/>
<dbReference type="EC" id="4.3.1.4" evidence="7"/>